<dbReference type="InterPro" id="IPR029787">
    <property type="entry name" value="Nucleotide_cyclase"/>
</dbReference>
<protein>
    <recommendedName>
        <fullName evidence="7">EAL domain-containing protein</fullName>
    </recommendedName>
</protein>
<feature type="transmembrane region" description="Helical" evidence="2">
    <location>
        <begin position="95"/>
        <end position="117"/>
    </location>
</feature>
<dbReference type="InterPro" id="IPR000160">
    <property type="entry name" value="GGDEF_dom"/>
</dbReference>
<dbReference type="CDD" id="cd01949">
    <property type="entry name" value="GGDEF"/>
    <property type="match status" value="1"/>
</dbReference>
<dbReference type="Proteomes" id="UP000617555">
    <property type="component" value="Unassembled WGS sequence"/>
</dbReference>
<dbReference type="EMBL" id="BMII01000003">
    <property type="protein sequence ID" value="GGB47617.1"/>
    <property type="molecule type" value="Genomic_DNA"/>
</dbReference>
<comment type="caution">
    <text evidence="5">The sequence shown here is derived from an EMBL/GenBank/DDBJ whole genome shotgun (WGS) entry which is preliminary data.</text>
</comment>
<dbReference type="RefSeq" id="WP_188736583.1">
    <property type="nucleotide sequence ID" value="NZ_BMII01000003.1"/>
</dbReference>
<evidence type="ECO:0000256" key="2">
    <source>
        <dbReference type="SAM" id="Phobius"/>
    </source>
</evidence>
<dbReference type="NCBIfam" id="TIGR00254">
    <property type="entry name" value="GGDEF"/>
    <property type="match status" value="1"/>
</dbReference>
<keyword evidence="6" id="KW-1185">Reference proteome</keyword>
<evidence type="ECO:0000259" key="3">
    <source>
        <dbReference type="PROSITE" id="PS50883"/>
    </source>
</evidence>
<keyword evidence="2" id="KW-1133">Transmembrane helix</keyword>
<proteinExistence type="predicted"/>
<keyword evidence="2" id="KW-0812">Transmembrane</keyword>
<evidence type="ECO:0000259" key="4">
    <source>
        <dbReference type="PROSITE" id="PS50887"/>
    </source>
</evidence>
<keyword evidence="1" id="KW-0175">Coiled coil</keyword>
<dbReference type="InterPro" id="IPR052155">
    <property type="entry name" value="Biofilm_reg_signaling"/>
</dbReference>
<sequence length="653" mass="73168">MRISKIILLSLSLLVGLSLLVIFTLNQSLQVFNRDNNNVNLQQFDQRDVAHITDHWASMLLNYKIVSDNQKNYVVLSKIDNQIKVISLNDAFNNIMLFSNLPLLLLGSFAIGIPFYITRRQKRKLDNSLEVVNNETNKLLAAFNITPPNVEQQNTISKLSLALIELNKQIHEQQHRNIISQHQDKLTGLIDRHAYLQHLQTQLEQAQAQKKKQALLFIDLDGFKQVNDSFGHSFGDEVLIQVSQRLATVVRNRKLSHFTSELGLELSLSRLGGDEFSIFIEDLHNDNLAIEVAQNVLQEIEGDFVLGNKLIKIGASIGIAVYPDSAANPNTLLQMADVAMYRAKTDGRGIYRVYSPEMGNKMRRYHYLLEEMRLAMASQNFSLSFQPIVDVHDFSIDYFECLVRWHHPTEGSISPAEFIPIAEDSNLILELGNWILIEACRQMAAWYNAGMNKVRMSVNISGVQLAHVPLHDWIIETLNKVGLPPKALLLEITESCFIDASEQVISDLDKLRKLGVLIAIDDFGTGFSSLSTLANLPVDVIKIDKLFIDQANINPKYEKILNSISDLGKTLDLKIVAEGVETAPQFELVKKLGIDCIQGYLISRPETSKDVGSKLIGQNVNHIAMTGTGVYAPQADKSATVVQIKAGELGLHL</sequence>
<evidence type="ECO:0008006" key="7">
    <source>
        <dbReference type="Google" id="ProtNLM"/>
    </source>
</evidence>
<dbReference type="InterPro" id="IPR043128">
    <property type="entry name" value="Rev_trsase/Diguanyl_cyclase"/>
</dbReference>
<evidence type="ECO:0000313" key="6">
    <source>
        <dbReference type="Proteomes" id="UP000617555"/>
    </source>
</evidence>
<keyword evidence="2" id="KW-0472">Membrane</keyword>
<evidence type="ECO:0000313" key="5">
    <source>
        <dbReference type="EMBL" id="GGB47617.1"/>
    </source>
</evidence>
<feature type="domain" description="GGDEF" evidence="4">
    <location>
        <begin position="211"/>
        <end position="356"/>
    </location>
</feature>
<dbReference type="SUPFAM" id="SSF55073">
    <property type="entry name" value="Nucleotide cyclase"/>
    <property type="match status" value="1"/>
</dbReference>
<dbReference type="PANTHER" id="PTHR44757">
    <property type="entry name" value="DIGUANYLATE CYCLASE DGCP"/>
    <property type="match status" value="1"/>
</dbReference>
<dbReference type="Pfam" id="PF00563">
    <property type="entry name" value="EAL"/>
    <property type="match status" value="1"/>
</dbReference>
<dbReference type="PANTHER" id="PTHR44757:SF2">
    <property type="entry name" value="BIOFILM ARCHITECTURE MAINTENANCE PROTEIN MBAA"/>
    <property type="match status" value="1"/>
</dbReference>
<gene>
    <name evidence="5" type="ORF">GCM10011607_04850</name>
</gene>
<feature type="domain" description="EAL" evidence="3">
    <location>
        <begin position="365"/>
        <end position="619"/>
    </location>
</feature>
<dbReference type="PROSITE" id="PS50883">
    <property type="entry name" value="EAL"/>
    <property type="match status" value="1"/>
</dbReference>
<name>A0ABQ1IPJ1_9GAMM</name>
<accession>A0ABQ1IPJ1</accession>
<evidence type="ECO:0000256" key="1">
    <source>
        <dbReference type="SAM" id="Coils"/>
    </source>
</evidence>
<dbReference type="Pfam" id="PF00990">
    <property type="entry name" value="GGDEF"/>
    <property type="match status" value="1"/>
</dbReference>
<reference evidence="6" key="1">
    <citation type="journal article" date="2019" name="Int. J. Syst. Evol. Microbiol.">
        <title>The Global Catalogue of Microorganisms (GCM) 10K type strain sequencing project: providing services to taxonomists for standard genome sequencing and annotation.</title>
        <authorList>
            <consortium name="The Broad Institute Genomics Platform"/>
            <consortium name="The Broad Institute Genome Sequencing Center for Infectious Disease"/>
            <person name="Wu L."/>
            <person name="Ma J."/>
        </authorList>
    </citation>
    <scope>NUCLEOTIDE SEQUENCE [LARGE SCALE GENOMIC DNA]</scope>
    <source>
        <strain evidence="6">CGMCC 1.15339</strain>
    </source>
</reference>
<dbReference type="InterPro" id="IPR001633">
    <property type="entry name" value="EAL_dom"/>
</dbReference>
<dbReference type="SMART" id="SM00052">
    <property type="entry name" value="EAL"/>
    <property type="match status" value="1"/>
</dbReference>
<dbReference type="PROSITE" id="PS50887">
    <property type="entry name" value="GGDEF"/>
    <property type="match status" value="1"/>
</dbReference>
<dbReference type="CDD" id="cd01948">
    <property type="entry name" value="EAL"/>
    <property type="match status" value="1"/>
</dbReference>
<dbReference type="Gene3D" id="3.20.20.450">
    <property type="entry name" value="EAL domain"/>
    <property type="match status" value="1"/>
</dbReference>
<dbReference type="Gene3D" id="3.30.70.270">
    <property type="match status" value="1"/>
</dbReference>
<dbReference type="InterPro" id="IPR035919">
    <property type="entry name" value="EAL_sf"/>
</dbReference>
<feature type="coiled-coil region" evidence="1">
    <location>
        <begin position="156"/>
        <end position="216"/>
    </location>
</feature>
<dbReference type="SUPFAM" id="SSF141868">
    <property type="entry name" value="EAL domain-like"/>
    <property type="match status" value="1"/>
</dbReference>
<dbReference type="SMART" id="SM00267">
    <property type="entry name" value="GGDEF"/>
    <property type="match status" value="1"/>
</dbReference>
<organism evidence="5 6">
    <name type="scientific">Shewanella inventionis</name>
    <dbReference type="NCBI Taxonomy" id="1738770"/>
    <lineage>
        <taxon>Bacteria</taxon>
        <taxon>Pseudomonadati</taxon>
        <taxon>Pseudomonadota</taxon>
        <taxon>Gammaproteobacteria</taxon>
        <taxon>Alteromonadales</taxon>
        <taxon>Shewanellaceae</taxon>
        <taxon>Shewanella</taxon>
    </lineage>
</organism>